<dbReference type="PANTHER" id="PTHR36698:SF2">
    <property type="entry name" value="MCE_MLAD DOMAIN-CONTAINING PROTEIN"/>
    <property type="match status" value="1"/>
</dbReference>
<protein>
    <submittedName>
        <fullName evidence="4">Mce related family protein</fullName>
    </submittedName>
</protein>
<keyword evidence="5" id="KW-1185">Reference proteome</keyword>
<dbReference type="RefSeq" id="WP_006274901.1">
    <property type="nucleotide sequence ID" value="NZ_GL883080.1"/>
</dbReference>
<dbReference type="SUPFAM" id="SSF58104">
    <property type="entry name" value="Methyl-accepting chemotaxis protein (MCP) signaling domain"/>
    <property type="match status" value="1"/>
</dbReference>
<feature type="domain" description="Mce/MlaD" evidence="3">
    <location>
        <begin position="40"/>
        <end position="116"/>
    </location>
</feature>
<evidence type="ECO:0000313" key="4">
    <source>
        <dbReference type="EMBL" id="EGF89706.1"/>
    </source>
</evidence>
<evidence type="ECO:0000256" key="2">
    <source>
        <dbReference type="SAM" id="Phobius"/>
    </source>
</evidence>
<sequence length="311" mass="33973">MERQAHYAFVGLVTFVMALILLAFTFWFIKFDFNQEFGVYDVEFNQPVDFLNKGAEVHFNGIKVGEVTSLRLGKANTAQVFARIKLDSETPIRVDSVATLQPQGITGLLYMQISPGSASSPLLKRKPGGPPPVIRSEESALAKLLQGSGSVVEKTYESLDRVNRLLSDRNIKTFSDTLDNLQSITADIENRQQMLDDAHEAVISAGQAADAITKLANSTDGVMAQQLPETLEKINAATDKLATAAERVSVVADSVKGPADQINTQTLPQMQESLENLNEASESLKDLVEQVQQNPQGLVTKPVAKQRKVSE</sequence>
<dbReference type="Pfam" id="PF02470">
    <property type="entry name" value="MlaD"/>
    <property type="match status" value="1"/>
</dbReference>
<dbReference type="Gene3D" id="1.10.287.950">
    <property type="entry name" value="Methyl-accepting chemotaxis protein"/>
    <property type="match status" value="1"/>
</dbReference>
<proteinExistence type="predicted"/>
<keyword evidence="2" id="KW-0812">Transmembrane</keyword>
<dbReference type="STRING" id="715226.ABI_41290"/>
<dbReference type="OrthoDB" id="9808689at2"/>
<dbReference type="AlphaFoldDB" id="F4QSI6"/>
<evidence type="ECO:0000259" key="3">
    <source>
        <dbReference type="Pfam" id="PF02470"/>
    </source>
</evidence>
<keyword evidence="2" id="KW-1133">Transmembrane helix</keyword>
<feature type="region of interest" description="Disordered" evidence="1">
    <location>
        <begin position="292"/>
        <end position="311"/>
    </location>
</feature>
<dbReference type="PANTHER" id="PTHR36698">
    <property type="entry name" value="BLL5892 PROTEIN"/>
    <property type="match status" value="1"/>
</dbReference>
<feature type="transmembrane region" description="Helical" evidence="2">
    <location>
        <begin position="7"/>
        <end position="29"/>
    </location>
</feature>
<dbReference type="Proteomes" id="UP000006512">
    <property type="component" value="Unassembled WGS sequence"/>
</dbReference>
<evidence type="ECO:0000313" key="5">
    <source>
        <dbReference type="Proteomes" id="UP000006512"/>
    </source>
</evidence>
<evidence type="ECO:0000256" key="1">
    <source>
        <dbReference type="SAM" id="MobiDB-lite"/>
    </source>
</evidence>
<dbReference type="EMBL" id="GL883080">
    <property type="protein sequence ID" value="EGF89706.1"/>
    <property type="molecule type" value="Genomic_DNA"/>
</dbReference>
<reference evidence="5" key="1">
    <citation type="submission" date="2011-03" db="EMBL/GenBank/DDBJ databases">
        <title>Draft genome sequence of Brevundimonas diminuta.</title>
        <authorList>
            <person name="Brown P.J.B."/>
            <person name="Buechlein A."/>
            <person name="Hemmerich C."/>
            <person name="Brun Y.V."/>
        </authorList>
    </citation>
    <scope>NUCLEOTIDE SEQUENCE [LARGE SCALE GENOMIC DNA]</scope>
    <source>
        <strain evidence="5">C19</strain>
    </source>
</reference>
<dbReference type="InterPro" id="IPR003399">
    <property type="entry name" value="Mce/MlaD"/>
</dbReference>
<keyword evidence="2" id="KW-0472">Membrane</keyword>
<organism evidence="4 5">
    <name type="scientific">Asticcacaulis biprosthecium C19</name>
    <dbReference type="NCBI Taxonomy" id="715226"/>
    <lineage>
        <taxon>Bacteria</taxon>
        <taxon>Pseudomonadati</taxon>
        <taxon>Pseudomonadota</taxon>
        <taxon>Alphaproteobacteria</taxon>
        <taxon>Caulobacterales</taxon>
        <taxon>Caulobacteraceae</taxon>
        <taxon>Asticcacaulis</taxon>
    </lineage>
</organism>
<dbReference type="HOGENOM" id="CLU_013850_1_0_5"/>
<gene>
    <name evidence="4" type="ORF">ABI_41290</name>
</gene>
<name>F4QSI6_9CAUL</name>
<accession>F4QSI6</accession>
<dbReference type="eggNOG" id="COG1463">
    <property type="taxonomic scope" value="Bacteria"/>
</dbReference>